<comment type="caution">
    <text evidence="1">The sequence shown here is derived from an EMBL/GenBank/DDBJ whole genome shotgun (WGS) entry which is preliminary data.</text>
</comment>
<sequence length="130" mass="14282">MLSHIGSTYARGEISSHKPGKTKDMYQYRGAKCKREWLAITTRSSILVDLKTSLAYGDPCLTAPILLPILFPNSRGGTAATLQELESPMCSRVRGCTKKILSKPGSHSSSRALSRSSTNQSPVRVLWVTW</sequence>
<gene>
    <name evidence="1" type="ORF">DL89DRAFT_95121</name>
</gene>
<accession>A0A1Y1VXN5</accession>
<dbReference type="Proteomes" id="UP000193922">
    <property type="component" value="Unassembled WGS sequence"/>
</dbReference>
<evidence type="ECO:0000313" key="2">
    <source>
        <dbReference type="Proteomes" id="UP000193922"/>
    </source>
</evidence>
<dbReference type="RefSeq" id="XP_040739869.1">
    <property type="nucleotide sequence ID" value="XM_040892287.1"/>
</dbReference>
<organism evidence="1 2">
    <name type="scientific">Linderina pennispora</name>
    <dbReference type="NCBI Taxonomy" id="61395"/>
    <lineage>
        <taxon>Eukaryota</taxon>
        <taxon>Fungi</taxon>
        <taxon>Fungi incertae sedis</taxon>
        <taxon>Zoopagomycota</taxon>
        <taxon>Kickxellomycotina</taxon>
        <taxon>Kickxellomycetes</taxon>
        <taxon>Kickxellales</taxon>
        <taxon>Kickxellaceae</taxon>
        <taxon>Linderina</taxon>
    </lineage>
</organism>
<dbReference type="AlphaFoldDB" id="A0A1Y1VXN5"/>
<protein>
    <submittedName>
        <fullName evidence="1">Uncharacterized protein</fullName>
    </submittedName>
</protein>
<proteinExistence type="predicted"/>
<reference evidence="1 2" key="1">
    <citation type="submission" date="2016-07" db="EMBL/GenBank/DDBJ databases">
        <title>Pervasive Adenine N6-methylation of Active Genes in Fungi.</title>
        <authorList>
            <consortium name="DOE Joint Genome Institute"/>
            <person name="Mondo S.J."/>
            <person name="Dannebaum R.O."/>
            <person name="Kuo R.C."/>
            <person name="Labutti K."/>
            <person name="Haridas S."/>
            <person name="Kuo A."/>
            <person name="Salamov A."/>
            <person name="Ahrendt S.R."/>
            <person name="Lipzen A."/>
            <person name="Sullivan W."/>
            <person name="Andreopoulos W.B."/>
            <person name="Clum A."/>
            <person name="Lindquist E."/>
            <person name="Daum C."/>
            <person name="Ramamoorthy G.K."/>
            <person name="Gryganskyi A."/>
            <person name="Culley D."/>
            <person name="Magnuson J.K."/>
            <person name="James T.Y."/>
            <person name="O'Malley M.A."/>
            <person name="Stajich J.E."/>
            <person name="Spatafora J.W."/>
            <person name="Visel A."/>
            <person name="Grigoriev I.V."/>
        </authorList>
    </citation>
    <scope>NUCLEOTIDE SEQUENCE [LARGE SCALE GENOMIC DNA]</scope>
    <source>
        <strain evidence="1 2">ATCC 12442</strain>
    </source>
</reference>
<evidence type="ECO:0000313" key="1">
    <source>
        <dbReference type="EMBL" id="ORX65776.1"/>
    </source>
</evidence>
<keyword evidence="2" id="KW-1185">Reference proteome</keyword>
<name>A0A1Y1VXN5_9FUNG</name>
<dbReference type="GeneID" id="63808935"/>
<dbReference type="EMBL" id="MCFD01000021">
    <property type="protein sequence ID" value="ORX65776.1"/>
    <property type="molecule type" value="Genomic_DNA"/>
</dbReference>